<evidence type="ECO:0000313" key="1">
    <source>
        <dbReference type="EMBL" id="THV29945.1"/>
    </source>
</evidence>
<proteinExistence type="predicted"/>
<reference evidence="1 2" key="1">
    <citation type="submission" date="2019-04" db="EMBL/GenBank/DDBJ databases">
        <title>genome sequence of strain W3.</title>
        <authorList>
            <person name="Gao J."/>
            <person name="Sun J."/>
        </authorList>
    </citation>
    <scope>NUCLEOTIDE SEQUENCE [LARGE SCALE GENOMIC DNA]</scope>
    <source>
        <strain evidence="1 2">W3</strain>
    </source>
</reference>
<organism evidence="1 2">
    <name type="scientific">Rhizobium rosettiformans W3</name>
    <dbReference type="NCBI Taxonomy" id="538378"/>
    <lineage>
        <taxon>Bacteria</taxon>
        <taxon>Pseudomonadati</taxon>
        <taxon>Pseudomonadota</taxon>
        <taxon>Alphaproteobacteria</taxon>
        <taxon>Hyphomicrobiales</taxon>
        <taxon>Rhizobiaceae</taxon>
        <taxon>Rhizobium/Agrobacterium group</taxon>
        <taxon>Rhizobium</taxon>
    </lineage>
</organism>
<protein>
    <submittedName>
        <fullName evidence="1">Uncharacterized protein</fullName>
    </submittedName>
</protein>
<dbReference type="EMBL" id="STGU01000028">
    <property type="protein sequence ID" value="THV29945.1"/>
    <property type="molecule type" value="Genomic_DNA"/>
</dbReference>
<dbReference type="AlphaFoldDB" id="A0A4S8PJL7"/>
<dbReference type="RefSeq" id="WP_136543528.1">
    <property type="nucleotide sequence ID" value="NZ_STGU01000028.1"/>
</dbReference>
<sequence length="229" mass="25596">MTRFKTLLVKYINLVGEEEGVDFISRADPSDFTSHEITALKECAELADQYAKHKRERAEKIKVTTYHSSHNVRMSDSSHYDEKCSQCGATDMNPGLLQAPCVNAKPCPEVTEIVTPLAESMADTLYEELCDAYYCSRVWGAWSVGTMRSEDFSPAEDRADEITDAIMKKIAEHPAIQRAMALEAAMNAFPSLAQDHGPFDPAPIIHWYRSNITPLIGKPLMKDNIHATV</sequence>
<gene>
    <name evidence="1" type="ORF">FAA86_23070</name>
</gene>
<name>A0A4S8PJL7_9HYPH</name>
<dbReference type="Proteomes" id="UP000307378">
    <property type="component" value="Unassembled WGS sequence"/>
</dbReference>
<evidence type="ECO:0000313" key="2">
    <source>
        <dbReference type="Proteomes" id="UP000307378"/>
    </source>
</evidence>
<accession>A0A4S8PJL7</accession>
<comment type="caution">
    <text evidence="1">The sequence shown here is derived from an EMBL/GenBank/DDBJ whole genome shotgun (WGS) entry which is preliminary data.</text>
</comment>